<protein>
    <recommendedName>
        <fullName evidence="1">DUF1266 domain-containing protein</fullName>
    </recommendedName>
</protein>
<name>A0A1E2V753_9GAMM</name>
<dbReference type="AlphaFoldDB" id="A0A1E2V753"/>
<dbReference type="InterPro" id="IPR009677">
    <property type="entry name" value="DUF1266"/>
</dbReference>
<gene>
    <name evidence="2" type="ORF">BFW38_04010</name>
</gene>
<evidence type="ECO:0000313" key="2">
    <source>
        <dbReference type="EMBL" id="ODC02840.1"/>
    </source>
</evidence>
<dbReference type="STRING" id="197479.BFW38_04010"/>
<feature type="domain" description="DUF1266" evidence="1">
    <location>
        <begin position="263"/>
        <end position="434"/>
    </location>
</feature>
<keyword evidence="3" id="KW-1185">Reference proteome</keyword>
<accession>A0A1E2V753</accession>
<comment type="caution">
    <text evidence="2">The sequence shown here is derived from an EMBL/GenBank/DDBJ whole genome shotgun (WGS) entry which is preliminary data.</text>
</comment>
<feature type="domain" description="DUF1266" evidence="1">
    <location>
        <begin position="703"/>
        <end position="876"/>
    </location>
</feature>
<proteinExistence type="predicted"/>
<dbReference type="Proteomes" id="UP000094291">
    <property type="component" value="Unassembled WGS sequence"/>
</dbReference>
<evidence type="ECO:0000259" key="1">
    <source>
        <dbReference type="Pfam" id="PF06889"/>
    </source>
</evidence>
<evidence type="ECO:0000313" key="3">
    <source>
        <dbReference type="Proteomes" id="UP000094291"/>
    </source>
</evidence>
<organism evidence="2 3">
    <name type="scientific">Terasakiispira papahanaumokuakeensis</name>
    <dbReference type="NCBI Taxonomy" id="197479"/>
    <lineage>
        <taxon>Bacteria</taxon>
        <taxon>Pseudomonadati</taxon>
        <taxon>Pseudomonadota</taxon>
        <taxon>Gammaproteobacteria</taxon>
        <taxon>Oceanospirillales</taxon>
        <taxon>Terasakiispira</taxon>
    </lineage>
</organism>
<dbReference type="EMBL" id="MDTQ01000001">
    <property type="protein sequence ID" value="ODC02840.1"/>
    <property type="molecule type" value="Genomic_DNA"/>
</dbReference>
<dbReference type="Pfam" id="PF06889">
    <property type="entry name" value="DUF1266"/>
    <property type="match status" value="2"/>
</dbReference>
<sequence length="898" mass="104071">MLQWLEPLLALRGLSSRSLLNQEIPKETEKTAQAWLEAQQIPGLGVWEWHIADAAYGVQAREFLTLWQRAPSDWGAQQRLEYLHQHQCWPDDSTPLSAETLAPITEALAALEDLTPWDEQLPAAAEFLQGIELVLRAREAGWLTQPQAHAWVQGFMVYLQRHYPSWQAVLNDVWLMEAWWRQVPMNFDGVTGQKGVALLAEQLAEGVEWQADLSLQSLQLPMRRDPLGFALAARACEVLLWHARLDHMDELKRHYWPDVDQVLTQDWQIHDRHGCQQMLFWLAGQGHRQAWQLDFEWLQQASSEQIQQWLDDDAFQQGDRRSHPRVAHVLVELRDLPELAVAAWDWIRMIDLALAGWLGGYLSAQEWRVHALKATWLLRCTFDSWEAVANSYLLGRRLWECQESMAPDYVMQRNWEELLLLWSQPESRMNWAALDIDHPDFRLACQDYAELFNARPLSLLGLLASVRDDACLLTALDPERIPQSRREESTDYLYSMLDVQPDVAIQPALARFWMPGMVHHFDQLAMNARVGRVPRVPDNIEVADNLWQQWRAMQDSLAECVTHPAAIVMAEKYAFYLAKALESGHYPLSDLQFLARALGDYLRWHYPDARTLLAAWCQWDQLTSDGERPLTREIRWQQQDLGSLFHVLDWPRPARRFTEPGRRVSEDELATYNLVGPLTGIHWGFPEPLPAPQARELRHWLGESYWLTGPEDTREFLTYLHDAGDRQEYDINFAPFTLNPERLAQEVDAQMQGDRDQDQEIFLQRLKMTQANTFGVNDVDLIAWDIAQMVDISMAAFQVGWLDEEEMNQWLMQARHLATEHFSGWVDYAQALLAGYSFFLAEPSQRETHLEPFIQRMLGLLLALPVPMGLWQTLSWPGQTRQAKSQPQTSLTGHRVLH</sequence>
<reference evidence="2 3" key="1">
    <citation type="submission" date="2016-08" db="EMBL/GenBank/DDBJ databases">
        <authorList>
            <person name="Seilhamer J.J."/>
        </authorList>
    </citation>
    <scope>NUCLEOTIDE SEQUENCE [LARGE SCALE GENOMIC DNA]</scope>
    <source>
        <strain evidence="2 3">PH27A</strain>
    </source>
</reference>